<dbReference type="Gene3D" id="3.40.50.12550">
    <property type="entry name" value="Ubiquitin-activating enzyme E1, inactive adenylation domain, subdomain 2"/>
    <property type="match status" value="1"/>
</dbReference>
<evidence type="ECO:0000256" key="15">
    <source>
        <dbReference type="RuleBase" id="RU000519"/>
    </source>
</evidence>
<organism evidence="18 19">
    <name type="scientific">Elsinoe australis</name>
    <dbReference type="NCBI Taxonomy" id="40998"/>
    <lineage>
        <taxon>Eukaryota</taxon>
        <taxon>Fungi</taxon>
        <taxon>Dikarya</taxon>
        <taxon>Ascomycota</taxon>
        <taxon>Pezizomycotina</taxon>
        <taxon>Dothideomycetes</taxon>
        <taxon>Dothideomycetidae</taxon>
        <taxon>Myriangiales</taxon>
        <taxon>Elsinoaceae</taxon>
        <taxon>Elsinoe</taxon>
    </lineage>
</organism>
<dbReference type="InterPro" id="IPR032418">
    <property type="entry name" value="E1_FCCH"/>
</dbReference>
<dbReference type="Gene3D" id="2.40.30.180">
    <property type="entry name" value="Ubiquitin-activating enzyme E1, FCCH domain"/>
    <property type="match status" value="1"/>
</dbReference>
<evidence type="ECO:0000256" key="16">
    <source>
        <dbReference type="SAM" id="MobiDB-lite"/>
    </source>
</evidence>
<dbReference type="CDD" id="cd01490">
    <property type="entry name" value="Ube1_repeat2"/>
    <property type="match status" value="1"/>
</dbReference>
<dbReference type="InterPro" id="IPR027974">
    <property type="entry name" value="DUF4470"/>
</dbReference>
<dbReference type="FunFam" id="3.40.50.12550:FF:000001">
    <property type="entry name" value="Ubiquitin-activating enzyme E1 1"/>
    <property type="match status" value="1"/>
</dbReference>
<dbReference type="InterPro" id="IPR045886">
    <property type="entry name" value="ThiF/MoeB/HesA"/>
</dbReference>
<dbReference type="FunFam" id="1.10.10.2660:FF:000001">
    <property type="entry name" value="Ubiquitin-activating enzyme E1 1"/>
    <property type="match status" value="1"/>
</dbReference>
<dbReference type="Pfam" id="PF01753">
    <property type="entry name" value="zf-MYND"/>
    <property type="match status" value="1"/>
</dbReference>
<evidence type="ECO:0000256" key="6">
    <source>
        <dbReference type="ARBA" id="ARBA00022723"/>
    </source>
</evidence>
<evidence type="ECO:0000256" key="9">
    <source>
        <dbReference type="ARBA" id="ARBA00022786"/>
    </source>
</evidence>
<evidence type="ECO:0000256" key="8">
    <source>
        <dbReference type="ARBA" id="ARBA00022771"/>
    </source>
</evidence>
<keyword evidence="8 13" id="KW-0863">Zinc-finger</keyword>
<evidence type="ECO:0000256" key="5">
    <source>
        <dbReference type="ARBA" id="ARBA00022598"/>
    </source>
</evidence>
<keyword evidence="5 15" id="KW-0436">Ligase</keyword>
<dbReference type="FunFam" id="2.40.30.180:FF:000001">
    <property type="entry name" value="ubiquitin-like modifier-activating enzyme 1"/>
    <property type="match status" value="1"/>
</dbReference>
<dbReference type="PANTHER" id="PTHR10953">
    <property type="entry name" value="UBIQUITIN-ACTIVATING ENZYME E1"/>
    <property type="match status" value="1"/>
</dbReference>
<evidence type="ECO:0000256" key="2">
    <source>
        <dbReference type="ARBA" id="ARBA00004906"/>
    </source>
</evidence>
<dbReference type="PROSITE" id="PS50865">
    <property type="entry name" value="ZF_MYND_2"/>
    <property type="match status" value="1"/>
</dbReference>
<evidence type="ECO:0000256" key="13">
    <source>
        <dbReference type="PROSITE-ProRule" id="PRU00134"/>
    </source>
</evidence>
<dbReference type="InterPro" id="IPR018965">
    <property type="entry name" value="Ub-activating_enz_E1_C"/>
</dbReference>
<evidence type="ECO:0000256" key="14">
    <source>
        <dbReference type="PROSITE-ProRule" id="PRU10132"/>
    </source>
</evidence>
<dbReference type="InterPro" id="IPR033127">
    <property type="entry name" value="UBQ-activ_enz_E1_Cys_AS"/>
</dbReference>
<feature type="region of interest" description="Disordered" evidence="16">
    <location>
        <begin position="2008"/>
        <end position="2030"/>
    </location>
</feature>
<evidence type="ECO:0000259" key="17">
    <source>
        <dbReference type="PROSITE" id="PS50865"/>
    </source>
</evidence>
<comment type="caution">
    <text evidence="18">The sequence shown here is derived from an EMBL/GenBank/DDBJ whole genome shotgun (WGS) entry which is preliminary data.</text>
</comment>
<dbReference type="Gene3D" id="3.50.50.80">
    <property type="entry name" value="Ubiquitin-activating enzyme E1, inactive adenylation domain, subdomain 1"/>
    <property type="match status" value="1"/>
</dbReference>
<dbReference type="InterPro" id="IPR042302">
    <property type="entry name" value="E1_FCCH_sf"/>
</dbReference>
<evidence type="ECO:0000256" key="12">
    <source>
        <dbReference type="ARBA" id="ARBA00073786"/>
    </source>
</evidence>
<evidence type="ECO:0000256" key="11">
    <source>
        <dbReference type="ARBA" id="ARBA00022840"/>
    </source>
</evidence>
<feature type="active site" description="Glycyl thioester intermediate" evidence="14">
    <location>
        <position position="1837"/>
    </location>
</feature>
<evidence type="ECO:0000313" key="18">
    <source>
        <dbReference type="EMBL" id="TKX21879.1"/>
    </source>
</evidence>
<accession>A0A4U7AUU2</accession>
<dbReference type="GO" id="GO:0019948">
    <property type="term" value="F:SUMO activating enzyme activity"/>
    <property type="evidence" value="ECO:0007669"/>
    <property type="project" value="TreeGrafter"/>
</dbReference>
<dbReference type="InterPro" id="IPR035985">
    <property type="entry name" value="Ubiquitin-activating_enz"/>
</dbReference>
<dbReference type="Pfam" id="PF10585">
    <property type="entry name" value="UBA_E1_SCCH"/>
    <property type="match status" value="1"/>
</dbReference>
<sequence>MLTAAFVGDEYHYTPLPSTPAVDLLRDSPPVERTTTRFLLLQCGDLRDIFYTISNQDGVSINAEHTYDFVACNEDPAVQARSIFLVTLLANKTPFVARSSERTISLLWNLSHHFLLEAQDLEEVKHHARYLQTISTDLTTWDQSPLSDIVKFSSEKTLQRVRTFWESYAAPSQLDDETKFLQSIKQSHAALKDTPGTFEGSRGTGIHCLMAETAVAQCKLHLWQHGVAVGGTINTNTDKEGFANPLFMYSSNDSKTSHGPSLSPTTDYLSAFHTPHAVDDAHTVRQQMQSLTACAKAEFAAWITSFAGRLQPAKVHILFHTGDPILLAYDIQACIPSTTSLYKVSHNCFRQQFGDISIVDTHHYKGMTHFDVISAGFLADKFGILSVLPATVPLLCSSALSVLYTESGLFDSTNFTDFLDVVLRADLPTVAVLTGVCPASVLSGVTTEFSVWDASVRDDSKTTSRVRIAWRLLKEHMATAASMKTQAFKFDHKELALFFADWFHAIFFFDEAEKMSARKKYTKPYTRATLRSKRVAHSTVHYTSGVIVALLGLARLAVNTDWSACIEAFQNLLISDKRFSELRPRIQETSTLLRLAGLTTMTEFHKLMPMAVTTPQDSMSPITCLVVTIPRHDYIKASKSSSGNTSGSSISMRLKTLDGLNHEFTAVQVIDGRLYRDGDGSEGCKVVKDDTHLIVTANVPAWLLGGGCNSHCVELAIVLHSRTFQDLSSNNPSGARVLFKYAADDQCISLLPVNRVTATDHSEFDFDLKLTDQGDHGLPGMAAHAKLNEECKVQMFLFTAHLQNTIASNTKTKDVTARFERISPYLLQIRWKGSVHTVFFPFPMGKLTCSQKPEGQDLVVVIQSSPVLVYDSTSYARSAFPVVRTGSQVMALSVGYLNPSQQPAINFHSARTAALLWLMNIASITGSAVERSPVQMPEFMPTGGLLLEHLCCRLGFPNFRLGQSNWACYQLVHVDRQDPNCRTASLSRGYEAVRARVDSLLVVNAVKHDLHGGVLFLDGYYITIEPTEKATSSMQSFQNRFPGAMDQRLLSDIDLLYFKNLIPTAVERCRTTWKHRSKCEYGQPGASIPLSTKTGEPPMCSCGMGKDIDDLPTAFVAPLGKVATRVAIPLLFQPPYKSGQAKGVMHTCLTDHGKKIYDEFAEDPKETSEGAERKCYYCGTPKKTLKTCGDCNKTEYCNAKCQAADLRRHRKLQCRKGEEWKEFLPKGEKEELDGKMDVDSPAAAVEQLKDANGEIDESLYSRQLYVLGHEAMKRMGASNVLVVGLRGLGVEIAKNIALAGVKSLTLFDPKPAAIQDLSSQFFLHPEDVGKPRDQVTVPRVSELNPYVPIKAHPSKTLTSDLSQLKAYTVVVLTDSSLQDQLLISDYCHENGIFVVITDTFGLFGSIFTDFGKNFSVVDTTGEQEKTGIVAGIDDEGMVSVLDETRHGLEDGDYVTFTEVEGMDGLNGAAPRKITTKGPYTFSIGDVSGLGAYKRGGLYQQVKMPKFIDFEPFAKQLKTPELMMSDFAKFDRPAQLHVGIQALHAFAESHGGKYPRPHNDEDAAEVLKHAQGLAGAGEDKVELDEKIINELSYQAQGDLSPMAAFFGGLAAQEVLKAVSGKFSPIKQWLYFDSLESLPTSVKRSEELCKPLGSRYDGQIAVFGKEYQDKLANVKQFLVGAGAIGCEMLKNWAMIGLATGPDGSITVTDMDQIERSNLNRQFLFRPKDVGQLKSDTAARAVQAMNPDLNGKINAMKDRVSADTEHIFNEKFWESLDAVTNALDNVDARTYVDRRCVFFHKPLVDSGTLGTKGNTQVVLPRMTESYSSSQDPPEQSFPMCTLRSFPNRIEHTIAWAKDLFHTYFAGPAEIVNQYITSPNYLGSALKQSGNEKQTLETLRDALVTEKPKTYEDCVAWARMQFEKQYNNAIQQLLFNFPKDSKTSSGQPFWSGPKRAPDPLTFDPENPTHFTFVLAGANLHAFNYGLPQKSAQDKTEVVNMINNVMVPEFKPDPGVKIQASDSDPDPNASAANGDDNAELQKIADSLPAPKSLGDFKMTPVEFEKDDDTNFHIDFITAASNLRAENYKIVTADRHKTKFIAGKIIPAIATTTALVTGLVVLEIFKIIDGKDDIEQYKNGFVNLALPFFGFSEPIASPKGKYQGPNGEVTIDKLWDRFETEDVPLQQFLKDFEAKGLSITMISSGVSLLYASFYPPAKLKDRLPLKLSELVETISKKPIPEHQKNVIFEITAEDTTEEDVEVPYVMLKLQK</sequence>
<dbReference type="SMART" id="SM00985">
    <property type="entry name" value="UBA_e1_C"/>
    <property type="match status" value="1"/>
</dbReference>
<dbReference type="PROSITE" id="PS00865">
    <property type="entry name" value="UBIQUITIN_ACTIVAT_2"/>
    <property type="match status" value="1"/>
</dbReference>
<evidence type="ECO:0000256" key="1">
    <source>
        <dbReference type="ARBA" id="ARBA00000488"/>
    </source>
</evidence>
<evidence type="ECO:0000256" key="3">
    <source>
        <dbReference type="ARBA" id="ARBA00005673"/>
    </source>
</evidence>
<dbReference type="FunFam" id="3.40.50.720:FF:000015">
    <property type="entry name" value="Ubiquitin-activating enzyme E1 1"/>
    <property type="match status" value="1"/>
</dbReference>
<dbReference type="InterPro" id="IPR042063">
    <property type="entry name" value="Ubi_acti_E1_SCCH"/>
</dbReference>
<dbReference type="Pfam" id="PF09358">
    <property type="entry name" value="E1_UFD"/>
    <property type="match status" value="1"/>
</dbReference>
<dbReference type="InterPro" id="IPR000594">
    <property type="entry name" value="ThiF_NAD_FAD-bd"/>
</dbReference>
<dbReference type="PROSITE" id="PS01360">
    <property type="entry name" value="ZF_MYND_1"/>
    <property type="match status" value="1"/>
</dbReference>
<dbReference type="Pfam" id="PF16190">
    <property type="entry name" value="E1_FCCH"/>
    <property type="match status" value="1"/>
</dbReference>
<keyword evidence="11 15" id="KW-0067">ATP-binding</keyword>
<evidence type="ECO:0000313" key="19">
    <source>
        <dbReference type="Proteomes" id="UP000308133"/>
    </source>
</evidence>
<dbReference type="CDD" id="cd01491">
    <property type="entry name" value="Ube1_repeat1"/>
    <property type="match status" value="1"/>
</dbReference>
<dbReference type="Gene3D" id="6.10.140.2220">
    <property type="match status" value="1"/>
</dbReference>
<dbReference type="FunFam" id="3.10.290.60:FF:000002">
    <property type="entry name" value="Ubiquitin-like modifier-activating enzyme 1"/>
    <property type="match status" value="1"/>
</dbReference>
<name>A0A4U7AUU2_9PEZI</name>
<keyword evidence="10" id="KW-0862">Zinc</keyword>
<dbReference type="GO" id="GO:0016925">
    <property type="term" value="P:protein sumoylation"/>
    <property type="evidence" value="ECO:0007669"/>
    <property type="project" value="TreeGrafter"/>
</dbReference>
<comment type="catalytic activity">
    <reaction evidence="1">
        <text>ATP + ubiquitin + [E1 ubiquitin-activating enzyme]-L-cysteine = AMP + diphosphate + S-ubiquitinyl-[E1 ubiquitin-activating enzyme]-L-cysteine.</text>
        <dbReference type="EC" id="6.2.1.45"/>
    </reaction>
</comment>
<dbReference type="FunFam" id="3.50.50.80:FF:000001">
    <property type="entry name" value="ubiquitin-like modifier-activating enzyme 1"/>
    <property type="match status" value="1"/>
</dbReference>
<dbReference type="UniPathway" id="UPA00143"/>
<dbReference type="Pfam" id="PF16191">
    <property type="entry name" value="E1_4HB"/>
    <property type="match status" value="1"/>
</dbReference>
<dbReference type="InterPro" id="IPR000011">
    <property type="entry name" value="UBQ/SUMO-activ_enz_E1-like"/>
</dbReference>
<dbReference type="NCBIfam" id="TIGR01408">
    <property type="entry name" value="Ube1"/>
    <property type="match status" value="1"/>
</dbReference>
<protein>
    <recommendedName>
        <fullName evidence="12">Ubiquitin-activating enzyme E1 1</fullName>
        <ecNumber evidence="4">6.2.1.45</ecNumber>
    </recommendedName>
</protein>
<dbReference type="GO" id="GO:0005524">
    <property type="term" value="F:ATP binding"/>
    <property type="evidence" value="ECO:0007669"/>
    <property type="project" value="UniProtKB-KW"/>
</dbReference>
<dbReference type="Gene3D" id="3.10.290.60">
    <property type="entry name" value="Ubiquitin-activating enzyme E1, UFD domain"/>
    <property type="match status" value="1"/>
</dbReference>
<reference evidence="18 19" key="1">
    <citation type="submission" date="2018-02" db="EMBL/GenBank/DDBJ databases">
        <title>Draft genome sequences of Elsinoe sp., causing black scab on jojoba.</title>
        <authorList>
            <person name="Stodart B."/>
            <person name="Jeffress S."/>
            <person name="Ash G."/>
            <person name="Arun Chinnappa K."/>
        </authorList>
    </citation>
    <scope>NUCLEOTIDE SEQUENCE [LARGE SCALE GENOMIC DNA]</scope>
    <source>
        <strain evidence="18 19">Hillstone_2</strain>
    </source>
</reference>
<gene>
    <name evidence="18" type="ORF">C1H76_5771</name>
</gene>
<dbReference type="GO" id="GO:0008270">
    <property type="term" value="F:zinc ion binding"/>
    <property type="evidence" value="ECO:0007669"/>
    <property type="project" value="UniProtKB-KW"/>
</dbReference>
<dbReference type="GO" id="GO:0031510">
    <property type="term" value="C:SUMO activating enzyme complex"/>
    <property type="evidence" value="ECO:0007669"/>
    <property type="project" value="TreeGrafter"/>
</dbReference>
<dbReference type="InterPro" id="IPR018075">
    <property type="entry name" value="UBQ-activ_enz_E1"/>
</dbReference>
<dbReference type="InterPro" id="IPR032420">
    <property type="entry name" value="E1_4HB"/>
</dbReference>
<dbReference type="EMBL" id="PTQR01000075">
    <property type="protein sequence ID" value="TKX21879.1"/>
    <property type="molecule type" value="Genomic_DNA"/>
</dbReference>
<keyword evidence="9 15" id="KW-0833">Ubl conjugation pathway</keyword>
<comment type="pathway">
    <text evidence="2">Protein modification; protein ubiquitination.</text>
</comment>
<comment type="similarity">
    <text evidence="3 15">Belongs to the ubiquitin-activating E1 family.</text>
</comment>
<feature type="domain" description="MYND-type" evidence="17">
    <location>
        <begin position="1175"/>
        <end position="1214"/>
    </location>
</feature>
<evidence type="ECO:0000256" key="10">
    <source>
        <dbReference type="ARBA" id="ARBA00022833"/>
    </source>
</evidence>
<dbReference type="GO" id="GO:0004839">
    <property type="term" value="F:ubiquitin activating enzyme activity"/>
    <property type="evidence" value="ECO:0007669"/>
    <property type="project" value="UniProtKB-EC"/>
</dbReference>
<dbReference type="InterPro" id="IPR038252">
    <property type="entry name" value="UBA_E1_C_sf"/>
</dbReference>
<evidence type="ECO:0000256" key="4">
    <source>
        <dbReference type="ARBA" id="ARBA00012990"/>
    </source>
</evidence>
<keyword evidence="7 15" id="KW-0547">Nucleotide-binding</keyword>
<evidence type="ECO:0000256" key="7">
    <source>
        <dbReference type="ARBA" id="ARBA00022741"/>
    </source>
</evidence>
<dbReference type="Proteomes" id="UP000308133">
    <property type="component" value="Unassembled WGS sequence"/>
</dbReference>
<dbReference type="Gene3D" id="3.40.50.720">
    <property type="entry name" value="NAD(P)-binding Rossmann-like Domain"/>
    <property type="match status" value="1"/>
</dbReference>
<dbReference type="InterPro" id="IPR019572">
    <property type="entry name" value="UBA_E1_SCCH"/>
</dbReference>
<dbReference type="SUPFAM" id="SSF69572">
    <property type="entry name" value="Activating enzymes of the ubiquitin-like proteins"/>
    <property type="match status" value="2"/>
</dbReference>
<dbReference type="PRINTS" id="PR01849">
    <property type="entry name" value="UBIQUITINACT"/>
</dbReference>
<dbReference type="PANTHER" id="PTHR10953:SF4">
    <property type="entry name" value="UBIQUITIN-ACTIVATING ENZYME E1 C-TERMINAL DOMAIN-CONTAINING PROTEIN"/>
    <property type="match status" value="1"/>
</dbReference>
<dbReference type="GO" id="GO:0005737">
    <property type="term" value="C:cytoplasm"/>
    <property type="evidence" value="ECO:0007669"/>
    <property type="project" value="TreeGrafter"/>
</dbReference>
<dbReference type="Pfam" id="PF14737">
    <property type="entry name" value="DUF4470"/>
    <property type="match status" value="1"/>
</dbReference>
<dbReference type="Gene3D" id="1.10.10.2660">
    <property type="entry name" value="Ubiquitin-activating enzyme E1, SCCH domain"/>
    <property type="match status" value="1"/>
</dbReference>
<dbReference type="SUPFAM" id="SSF144232">
    <property type="entry name" value="HIT/MYND zinc finger-like"/>
    <property type="match status" value="1"/>
</dbReference>
<dbReference type="Pfam" id="PF00899">
    <property type="entry name" value="ThiF"/>
    <property type="match status" value="1"/>
</dbReference>
<dbReference type="EC" id="6.2.1.45" evidence="4"/>
<proteinExistence type="inferred from homology"/>
<dbReference type="InterPro" id="IPR002893">
    <property type="entry name" value="Znf_MYND"/>
</dbReference>
<dbReference type="InterPro" id="IPR042449">
    <property type="entry name" value="Ub-E1_IAD_1"/>
</dbReference>
<keyword evidence="6" id="KW-0479">Metal-binding</keyword>